<accession>A0A9X3PFK8</accession>
<keyword evidence="2" id="KW-0812">Transmembrane</keyword>
<reference evidence="3" key="1">
    <citation type="submission" date="2022-12" db="EMBL/GenBank/DDBJ databases">
        <title>Gycomyces niveus sp.nov.,a novel actinomycete isolated from soil in Shouguan.</title>
        <authorList>
            <person name="Yang X."/>
        </authorList>
    </citation>
    <scope>NUCLEOTIDE SEQUENCE</scope>
    <source>
        <strain evidence="3">NEAU-A15</strain>
    </source>
</reference>
<evidence type="ECO:0000256" key="2">
    <source>
        <dbReference type="SAM" id="Phobius"/>
    </source>
</evidence>
<evidence type="ECO:0000256" key="1">
    <source>
        <dbReference type="SAM" id="MobiDB-lite"/>
    </source>
</evidence>
<gene>
    <name evidence="3" type="ORF">O1R50_23320</name>
</gene>
<feature type="transmembrane region" description="Helical" evidence="2">
    <location>
        <begin position="46"/>
        <end position="66"/>
    </location>
</feature>
<keyword evidence="2" id="KW-0472">Membrane</keyword>
<comment type="caution">
    <text evidence="3">The sequence shown here is derived from an EMBL/GenBank/DDBJ whole genome shotgun (WGS) entry which is preliminary data.</text>
</comment>
<keyword evidence="4" id="KW-1185">Reference proteome</keyword>
<dbReference type="EMBL" id="JAPZVP010000025">
    <property type="protein sequence ID" value="MDA1362573.1"/>
    <property type="molecule type" value="Genomic_DNA"/>
</dbReference>
<feature type="transmembrane region" description="Helical" evidence="2">
    <location>
        <begin position="113"/>
        <end position="134"/>
    </location>
</feature>
<feature type="transmembrane region" description="Helical" evidence="2">
    <location>
        <begin position="21"/>
        <end position="40"/>
    </location>
</feature>
<dbReference type="AlphaFoldDB" id="A0A9X3PFK8"/>
<evidence type="ECO:0000313" key="4">
    <source>
        <dbReference type="Proteomes" id="UP001146067"/>
    </source>
</evidence>
<dbReference type="Pfam" id="PF11377">
    <property type="entry name" value="DUF3180"/>
    <property type="match status" value="1"/>
</dbReference>
<dbReference type="RefSeq" id="WP_270112661.1">
    <property type="nucleotide sequence ID" value="NZ_JAPZVP010000025.1"/>
</dbReference>
<dbReference type="Proteomes" id="UP001146067">
    <property type="component" value="Unassembled WGS sequence"/>
</dbReference>
<name>A0A9X3PFK8_9ACTN</name>
<proteinExistence type="predicted"/>
<dbReference type="InterPro" id="IPR021517">
    <property type="entry name" value="DUF3180"/>
</dbReference>
<keyword evidence="2" id="KW-1133">Transmembrane helix</keyword>
<protein>
    <submittedName>
        <fullName evidence="3">DUF3180 family protein</fullName>
    </submittedName>
</protein>
<feature type="region of interest" description="Disordered" evidence="1">
    <location>
        <begin position="74"/>
        <end position="94"/>
    </location>
</feature>
<sequence>MSSDDEHGPRPSLRPTSPSTLAVVGLVGAALTLLLVARYYQQAPDLGWYNSAVLLALAALLAWMAWTTRKTLRPSRRQAQGTNAGGLPSRASGGLEGPEHALQIARFAVLAKAAAIAGAAFFGAYLGFTVWLAVQSGRLTAAADDLPKAVVGTIACAALTAAALWLEHSCRIPPQDDEHRERDADEPTRP</sequence>
<evidence type="ECO:0000313" key="3">
    <source>
        <dbReference type="EMBL" id="MDA1362573.1"/>
    </source>
</evidence>
<organism evidence="3 4">
    <name type="scientific">Glycomyces luteolus</name>
    <dbReference type="NCBI Taxonomy" id="2670330"/>
    <lineage>
        <taxon>Bacteria</taxon>
        <taxon>Bacillati</taxon>
        <taxon>Actinomycetota</taxon>
        <taxon>Actinomycetes</taxon>
        <taxon>Glycomycetales</taxon>
        <taxon>Glycomycetaceae</taxon>
        <taxon>Glycomyces</taxon>
    </lineage>
</organism>